<protein>
    <submittedName>
        <fullName evidence="2">Putative TIM-barrel fold metal-dependent hydrolase</fullName>
    </submittedName>
</protein>
<dbReference type="PANTHER" id="PTHR42889">
    <property type="entry name" value="BLR3681 PROTEIN"/>
    <property type="match status" value="1"/>
</dbReference>
<gene>
    <name evidence="2" type="ordered locus">Desti_1787</name>
</gene>
<dbReference type="RefSeq" id="WP_014809641.1">
    <property type="nucleotide sequence ID" value="NC_018025.1"/>
</dbReference>
<dbReference type="Gene3D" id="3.20.20.140">
    <property type="entry name" value="Metal-dependent hydrolases"/>
    <property type="match status" value="1"/>
</dbReference>
<evidence type="ECO:0000313" key="2">
    <source>
        <dbReference type="EMBL" id="AFM24495.1"/>
    </source>
</evidence>
<dbReference type="OrthoDB" id="9799024at2"/>
<accession>I4C4K4</accession>
<dbReference type="EMBL" id="CP003360">
    <property type="protein sequence ID" value="AFM24495.1"/>
    <property type="molecule type" value="Genomic_DNA"/>
</dbReference>
<keyword evidence="2" id="KW-0378">Hydrolase</keyword>
<dbReference type="eggNOG" id="COG2159">
    <property type="taxonomic scope" value="Bacteria"/>
</dbReference>
<keyword evidence="3" id="KW-1185">Reference proteome</keyword>
<name>I4C4K4_DESTA</name>
<dbReference type="PANTHER" id="PTHR42889:SF1">
    <property type="entry name" value="BLR3681 PROTEIN"/>
    <property type="match status" value="1"/>
</dbReference>
<dbReference type="InterPro" id="IPR006680">
    <property type="entry name" value="Amidohydro-rel"/>
</dbReference>
<dbReference type="InterPro" id="IPR032466">
    <property type="entry name" value="Metal_Hydrolase"/>
</dbReference>
<dbReference type="HOGENOM" id="CLU_555296_0_0_7"/>
<organism evidence="2 3">
    <name type="scientific">Desulfomonile tiedjei (strain ATCC 49306 / DSM 6799 / DCB-1)</name>
    <dbReference type="NCBI Taxonomy" id="706587"/>
    <lineage>
        <taxon>Bacteria</taxon>
        <taxon>Pseudomonadati</taxon>
        <taxon>Thermodesulfobacteriota</taxon>
        <taxon>Desulfomonilia</taxon>
        <taxon>Desulfomonilales</taxon>
        <taxon>Desulfomonilaceae</taxon>
        <taxon>Desulfomonile</taxon>
    </lineage>
</organism>
<dbReference type="AlphaFoldDB" id="I4C4K4"/>
<feature type="domain" description="Amidohydrolase-related" evidence="1">
    <location>
        <begin position="106"/>
        <end position="444"/>
    </location>
</feature>
<dbReference type="STRING" id="706587.Desti_1787"/>
<evidence type="ECO:0000259" key="1">
    <source>
        <dbReference type="Pfam" id="PF04909"/>
    </source>
</evidence>
<dbReference type="Pfam" id="PF04909">
    <property type="entry name" value="Amidohydro_2"/>
    <property type="match status" value="1"/>
</dbReference>
<dbReference type="SUPFAM" id="SSF51556">
    <property type="entry name" value="Metallo-dependent hydrolases"/>
    <property type="match status" value="1"/>
</dbReference>
<dbReference type="PATRIC" id="fig|706587.4.peg.2048"/>
<dbReference type="Proteomes" id="UP000006055">
    <property type="component" value="Chromosome"/>
</dbReference>
<sequence length="447" mass="50569">MRSKIDELDIFPIPLKTIPADESASPRQSFFQMQVECLAGEFADKYAKMLGLSRREFLSGACGSAVVFMAMNSVFGDCFSVDVAEAADPAKAQDRQKALTGQFIFDIQTHFVSPEFDSTWMLQLRERGKKWNPELQGEKVDMEKIRFENFYREIFEGSDTKMAVLSSAPDDDPKKWFLHNDEMAKARERVNQRAGRKVFLTHALVTPGHPNWLEEIDRAVSEYKPDAWKGYTVGSPFKESKYPWRLDDEKLMYPAYEKMVKSGITNLCIHKGLLPGGYESKMSKTWQYAKVDDLSKAAKDWPQLNFLIYHSALKSGEEPSQQDIQEFEKTGYIPWITELAAMPEKTGVTNVYAELGSVFAITAVSAPKYCAGILGTLIKGLGADHVLWGTDSVWYGSPQWQIEAFRRLEIPEDLQQKFGFTPLGPADGKTKTMIFGETSAKLYKVKV</sequence>
<dbReference type="GO" id="GO:0016787">
    <property type="term" value="F:hydrolase activity"/>
    <property type="evidence" value="ECO:0007669"/>
    <property type="project" value="UniProtKB-KW"/>
</dbReference>
<reference evidence="3" key="1">
    <citation type="submission" date="2012-06" db="EMBL/GenBank/DDBJ databases">
        <title>Complete sequence of chromosome of Desulfomonile tiedjei DSM 6799.</title>
        <authorList>
            <person name="Lucas S."/>
            <person name="Copeland A."/>
            <person name="Lapidus A."/>
            <person name="Glavina del Rio T."/>
            <person name="Dalin E."/>
            <person name="Tice H."/>
            <person name="Bruce D."/>
            <person name="Goodwin L."/>
            <person name="Pitluck S."/>
            <person name="Peters L."/>
            <person name="Ovchinnikova G."/>
            <person name="Zeytun A."/>
            <person name="Lu M."/>
            <person name="Kyrpides N."/>
            <person name="Mavromatis K."/>
            <person name="Ivanova N."/>
            <person name="Brettin T."/>
            <person name="Detter J.C."/>
            <person name="Han C."/>
            <person name="Larimer F."/>
            <person name="Land M."/>
            <person name="Hauser L."/>
            <person name="Markowitz V."/>
            <person name="Cheng J.-F."/>
            <person name="Hugenholtz P."/>
            <person name="Woyke T."/>
            <person name="Wu D."/>
            <person name="Spring S."/>
            <person name="Schroeder M."/>
            <person name="Brambilla E."/>
            <person name="Klenk H.-P."/>
            <person name="Eisen J.A."/>
        </authorList>
    </citation>
    <scope>NUCLEOTIDE SEQUENCE [LARGE SCALE GENOMIC DNA]</scope>
    <source>
        <strain evidence="3">ATCC 49306 / DSM 6799 / DCB-1</strain>
    </source>
</reference>
<proteinExistence type="predicted"/>
<evidence type="ECO:0000313" key="3">
    <source>
        <dbReference type="Proteomes" id="UP000006055"/>
    </source>
</evidence>
<dbReference type="KEGG" id="dti:Desti_1787"/>